<reference evidence="2 3" key="1">
    <citation type="submission" date="2020-02" db="EMBL/GenBank/DDBJ databases">
        <title>Draft genome sequence of Haematococcus lacustris strain NIES-144.</title>
        <authorList>
            <person name="Morimoto D."/>
            <person name="Nakagawa S."/>
            <person name="Yoshida T."/>
            <person name="Sawayama S."/>
        </authorList>
    </citation>
    <scope>NUCLEOTIDE SEQUENCE [LARGE SCALE GENOMIC DNA]</scope>
    <source>
        <strain evidence="2 3">NIES-144</strain>
    </source>
</reference>
<organism evidence="2 3">
    <name type="scientific">Haematococcus lacustris</name>
    <name type="common">Green alga</name>
    <name type="synonym">Haematococcus pluvialis</name>
    <dbReference type="NCBI Taxonomy" id="44745"/>
    <lineage>
        <taxon>Eukaryota</taxon>
        <taxon>Viridiplantae</taxon>
        <taxon>Chlorophyta</taxon>
        <taxon>core chlorophytes</taxon>
        <taxon>Chlorophyceae</taxon>
        <taxon>CS clade</taxon>
        <taxon>Chlamydomonadales</taxon>
        <taxon>Haematococcaceae</taxon>
        <taxon>Haematococcus</taxon>
    </lineage>
</organism>
<dbReference type="Gene3D" id="3.40.309.10">
    <property type="entry name" value="Aldehyde Dehydrogenase, Chain A, domain 2"/>
    <property type="match status" value="1"/>
</dbReference>
<dbReference type="InterPro" id="IPR016161">
    <property type="entry name" value="Ald_DH/histidinol_DH"/>
</dbReference>
<comment type="caution">
    <text evidence="2">The sequence shown here is derived from an EMBL/GenBank/DDBJ whole genome shotgun (WGS) entry which is preliminary data.</text>
</comment>
<accession>A0A699YIJ4</accession>
<gene>
    <name evidence="2" type="ORF">HaLaN_01517</name>
</gene>
<proteinExistence type="predicted"/>
<keyword evidence="3" id="KW-1185">Reference proteome</keyword>
<dbReference type="AlphaFoldDB" id="A0A699YIJ4"/>
<feature type="non-terminal residue" evidence="2">
    <location>
        <position position="1"/>
    </location>
</feature>
<dbReference type="Pfam" id="PF00171">
    <property type="entry name" value="Aldedh"/>
    <property type="match status" value="1"/>
</dbReference>
<dbReference type="Proteomes" id="UP000485058">
    <property type="component" value="Unassembled WGS sequence"/>
</dbReference>
<dbReference type="InterPro" id="IPR015590">
    <property type="entry name" value="Aldehyde_DH_dom"/>
</dbReference>
<name>A0A699YIJ4_HAELA</name>
<dbReference type="InterPro" id="IPR016163">
    <property type="entry name" value="Ald_DH_C"/>
</dbReference>
<dbReference type="SUPFAM" id="SSF53720">
    <property type="entry name" value="ALDH-like"/>
    <property type="match status" value="1"/>
</dbReference>
<protein>
    <submittedName>
        <fullName evidence="2">Aldedh domain-containing protein</fullName>
    </submittedName>
</protein>
<evidence type="ECO:0000313" key="3">
    <source>
        <dbReference type="Proteomes" id="UP000485058"/>
    </source>
</evidence>
<evidence type="ECO:0000313" key="2">
    <source>
        <dbReference type="EMBL" id="GFH06816.1"/>
    </source>
</evidence>
<dbReference type="EMBL" id="BLLF01000058">
    <property type="protein sequence ID" value="GFH06816.1"/>
    <property type="molecule type" value="Genomic_DNA"/>
</dbReference>
<sequence length="361" mass="39174">GLVDDAVARGATLLAGGKLPEGMAGQFYPPTVLSGVQPGMRIWEEEVFGPVMSIISWAEDDEVVALANNCAFGLGSNVFSGSQARARSLCARMEAGMTSINDFATTYMCQSLPFGGVKHSGFDRFAGIEGLRGLCVPKAVSEDRLPWLMKSSLPPPWQYPVQDIAFDFGTALVTMFYGPGLLYQIKELLRDETVDNTEIASRLDVLGEKLHQLSEEALEDMFDVNDEEKMNDYVAAWHERVALLSSGEAAEDPDLQGRVLSGMLRLFPVSVLQGALATALFNSEYLGVITQVMDGLFDSMEYLQGSVDNQKLLSRLFHCTSDLCDAELPPDPAKGGKGPGAKELCAEALLEPLLTYVPQTK</sequence>
<dbReference type="GO" id="GO:0016620">
    <property type="term" value="F:oxidoreductase activity, acting on the aldehyde or oxo group of donors, NAD or NADP as acceptor"/>
    <property type="evidence" value="ECO:0007669"/>
    <property type="project" value="InterPro"/>
</dbReference>
<dbReference type="Gene3D" id="3.40.605.10">
    <property type="entry name" value="Aldehyde Dehydrogenase, Chain A, domain 1"/>
    <property type="match status" value="1"/>
</dbReference>
<feature type="domain" description="Aldehyde dehydrogenase" evidence="1">
    <location>
        <begin position="2"/>
        <end position="140"/>
    </location>
</feature>
<evidence type="ECO:0000259" key="1">
    <source>
        <dbReference type="Pfam" id="PF00171"/>
    </source>
</evidence>
<dbReference type="PANTHER" id="PTHR11699">
    <property type="entry name" value="ALDEHYDE DEHYDROGENASE-RELATED"/>
    <property type="match status" value="1"/>
</dbReference>
<dbReference type="InterPro" id="IPR016162">
    <property type="entry name" value="Ald_DH_N"/>
</dbReference>